<feature type="non-terminal residue" evidence="1">
    <location>
        <position position="1"/>
    </location>
</feature>
<proteinExistence type="predicted"/>
<protein>
    <submittedName>
        <fullName evidence="1">Uncharacterized protein</fullName>
    </submittedName>
</protein>
<gene>
    <name evidence="1" type="primary">ORF50982</name>
</gene>
<feature type="non-terminal residue" evidence="1">
    <location>
        <position position="89"/>
    </location>
</feature>
<reference evidence="1" key="1">
    <citation type="submission" date="2014-12" db="EMBL/GenBank/DDBJ databases">
        <title>Insight into the proteome of Arion vulgaris.</title>
        <authorList>
            <person name="Aradska J."/>
            <person name="Bulat T."/>
            <person name="Smidak R."/>
            <person name="Sarate P."/>
            <person name="Gangsoo J."/>
            <person name="Sialana F."/>
            <person name="Bilban M."/>
            <person name="Lubec G."/>
        </authorList>
    </citation>
    <scope>NUCLEOTIDE SEQUENCE</scope>
    <source>
        <tissue evidence="1">Skin</tissue>
    </source>
</reference>
<evidence type="ECO:0000313" key="1">
    <source>
        <dbReference type="EMBL" id="CEK64212.1"/>
    </source>
</evidence>
<accession>A0A0B6Z747</accession>
<organism evidence="1">
    <name type="scientific">Arion vulgaris</name>
    <dbReference type="NCBI Taxonomy" id="1028688"/>
    <lineage>
        <taxon>Eukaryota</taxon>
        <taxon>Metazoa</taxon>
        <taxon>Spiralia</taxon>
        <taxon>Lophotrochozoa</taxon>
        <taxon>Mollusca</taxon>
        <taxon>Gastropoda</taxon>
        <taxon>Heterobranchia</taxon>
        <taxon>Euthyneura</taxon>
        <taxon>Panpulmonata</taxon>
        <taxon>Eupulmonata</taxon>
        <taxon>Stylommatophora</taxon>
        <taxon>Helicina</taxon>
        <taxon>Arionoidea</taxon>
        <taxon>Arionidae</taxon>
        <taxon>Arion</taxon>
    </lineage>
</organism>
<sequence length="89" mass="10009">INTDFKMTSDVKKAGLRSANLPFNQAADKHVDSSTYRAALDHNKYQQPKINCEEESPLCCYRASSVGCQDYTETNENADSLKQSSHTYK</sequence>
<name>A0A0B6Z747_9EUPU</name>
<dbReference type="EMBL" id="HACG01017347">
    <property type="protein sequence ID" value="CEK64212.1"/>
    <property type="molecule type" value="Transcribed_RNA"/>
</dbReference>
<dbReference type="AlphaFoldDB" id="A0A0B6Z747"/>